<evidence type="ECO:0008006" key="3">
    <source>
        <dbReference type="Google" id="ProtNLM"/>
    </source>
</evidence>
<dbReference type="RefSeq" id="WP_132609208.1">
    <property type="nucleotide sequence ID" value="NZ_SMKQ01000008.1"/>
</dbReference>
<evidence type="ECO:0000313" key="2">
    <source>
        <dbReference type="Proteomes" id="UP000295302"/>
    </source>
</evidence>
<dbReference type="EMBL" id="SMKQ01000008">
    <property type="protein sequence ID" value="TDD54588.1"/>
    <property type="molecule type" value="Genomic_DNA"/>
</dbReference>
<dbReference type="AlphaFoldDB" id="A0A4R4Z8L4"/>
<organism evidence="1 2">
    <name type="scientific">Nonomuraea terrae</name>
    <dbReference type="NCBI Taxonomy" id="2530383"/>
    <lineage>
        <taxon>Bacteria</taxon>
        <taxon>Bacillati</taxon>
        <taxon>Actinomycetota</taxon>
        <taxon>Actinomycetes</taxon>
        <taxon>Streptosporangiales</taxon>
        <taxon>Streptosporangiaceae</taxon>
        <taxon>Nonomuraea</taxon>
    </lineage>
</organism>
<evidence type="ECO:0000313" key="1">
    <source>
        <dbReference type="EMBL" id="TDD54588.1"/>
    </source>
</evidence>
<proteinExistence type="predicted"/>
<dbReference type="Proteomes" id="UP000295302">
    <property type="component" value="Unassembled WGS sequence"/>
</dbReference>
<gene>
    <name evidence="1" type="ORF">E1286_05205</name>
</gene>
<accession>A0A4R4Z8L4</accession>
<sequence>MIDIEAALTVWLQDAFEGVHASTETPPDLERRLPWLQVERLGGPYDGFRRDQPIVDITSFAATGTAASDLALLVQQALHDQLQGATAGGAVFARVQTRTGPHKVPYDNPNLRRYEATYAFVVHPA</sequence>
<reference evidence="1 2" key="1">
    <citation type="submission" date="2019-03" db="EMBL/GenBank/DDBJ databases">
        <title>Draft genome sequences of novel Actinobacteria.</title>
        <authorList>
            <person name="Sahin N."/>
            <person name="Ay H."/>
            <person name="Saygin H."/>
        </authorList>
    </citation>
    <scope>NUCLEOTIDE SEQUENCE [LARGE SCALE GENOMIC DNA]</scope>
    <source>
        <strain evidence="1 2">CH32</strain>
    </source>
</reference>
<keyword evidence="2" id="KW-1185">Reference proteome</keyword>
<comment type="caution">
    <text evidence="1">The sequence shown here is derived from an EMBL/GenBank/DDBJ whole genome shotgun (WGS) entry which is preliminary data.</text>
</comment>
<dbReference type="OrthoDB" id="4207534at2"/>
<protein>
    <recommendedName>
        <fullName evidence="3">DUF3168 domain-containing protein</fullName>
    </recommendedName>
</protein>
<name>A0A4R4Z8L4_9ACTN</name>